<keyword evidence="2" id="KW-1185">Reference proteome</keyword>
<dbReference type="Proteomes" id="UP001055072">
    <property type="component" value="Unassembled WGS sequence"/>
</dbReference>
<name>A0ACB8TVZ0_9APHY</name>
<gene>
    <name evidence="1" type="ORF">BDY19DRAFT_961809</name>
</gene>
<proteinExistence type="predicted"/>
<protein>
    <submittedName>
        <fullName evidence="1">Uncharacterized protein</fullName>
    </submittedName>
</protein>
<organism evidence="1 2">
    <name type="scientific">Irpex rosettiformis</name>
    <dbReference type="NCBI Taxonomy" id="378272"/>
    <lineage>
        <taxon>Eukaryota</taxon>
        <taxon>Fungi</taxon>
        <taxon>Dikarya</taxon>
        <taxon>Basidiomycota</taxon>
        <taxon>Agaricomycotina</taxon>
        <taxon>Agaricomycetes</taxon>
        <taxon>Polyporales</taxon>
        <taxon>Irpicaceae</taxon>
        <taxon>Irpex</taxon>
    </lineage>
</organism>
<reference evidence="1" key="1">
    <citation type="journal article" date="2021" name="Environ. Microbiol.">
        <title>Gene family expansions and transcriptome signatures uncover fungal adaptations to wood decay.</title>
        <authorList>
            <person name="Hage H."/>
            <person name="Miyauchi S."/>
            <person name="Viragh M."/>
            <person name="Drula E."/>
            <person name="Min B."/>
            <person name="Chaduli D."/>
            <person name="Navarro D."/>
            <person name="Favel A."/>
            <person name="Norest M."/>
            <person name="Lesage-Meessen L."/>
            <person name="Balint B."/>
            <person name="Merenyi Z."/>
            <person name="de Eugenio L."/>
            <person name="Morin E."/>
            <person name="Martinez A.T."/>
            <person name="Baldrian P."/>
            <person name="Stursova M."/>
            <person name="Martinez M.J."/>
            <person name="Novotny C."/>
            <person name="Magnuson J.K."/>
            <person name="Spatafora J.W."/>
            <person name="Maurice S."/>
            <person name="Pangilinan J."/>
            <person name="Andreopoulos W."/>
            <person name="LaButti K."/>
            <person name="Hundley H."/>
            <person name="Na H."/>
            <person name="Kuo A."/>
            <person name="Barry K."/>
            <person name="Lipzen A."/>
            <person name="Henrissat B."/>
            <person name="Riley R."/>
            <person name="Ahrendt S."/>
            <person name="Nagy L.G."/>
            <person name="Grigoriev I.V."/>
            <person name="Martin F."/>
            <person name="Rosso M.N."/>
        </authorList>
    </citation>
    <scope>NUCLEOTIDE SEQUENCE</scope>
    <source>
        <strain evidence="1">CBS 384.51</strain>
    </source>
</reference>
<comment type="caution">
    <text evidence="1">The sequence shown here is derived from an EMBL/GenBank/DDBJ whole genome shotgun (WGS) entry which is preliminary data.</text>
</comment>
<evidence type="ECO:0000313" key="2">
    <source>
        <dbReference type="Proteomes" id="UP001055072"/>
    </source>
</evidence>
<dbReference type="EMBL" id="MU274925">
    <property type="protein sequence ID" value="KAI0086192.1"/>
    <property type="molecule type" value="Genomic_DNA"/>
</dbReference>
<accession>A0ACB8TVZ0</accession>
<sequence length="393" mass="45502">MHAVEYPYLPRELWLDIFRWATVSRRTLALTATDYSPFESDSDPSTWLDEEAIATKRALVRVCKEWRCLARSFLYEDVVLTKGGCDLKCALQETDQDGYWPVRRVCLPYSSCTPWESDLKGASDIVKECPRLEVLVRPFRQHSEELIFDISAEDCPCLTALKRLDWWHYNDAARTGGFNSLPDVLDRAPNLQYLSLTGDLWLNLMRRQRIVLPKLTTLRLRRVNVLFIQELCRWYMPSLEHVILDTYPSAPAQIEPFWEVFGHQITTVELGRSLKFHVLDLVSHVLSHCPNLEELNYYVQFTAAPHLSIDAHERLHTIRLHASPNEFLTAGGPTFWEHVEEHILAYDKSLFPALRTIVLHGDWKAYLPDPSFDKICSIVAARGCSIAFDNMFY</sequence>
<evidence type="ECO:0000313" key="1">
    <source>
        <dbReference type="EMBL" id="KAI0086192.1"/>
    </source>
</evidence>